<dbReference type="InterPro" id="IPR001199">
    <property type="entry name" value="Cyt_B5-like_heme/steroid-bd"/>
</dbReference>
<dbReference type="InterPro" id="IPR050577">
    <property type="entry name" value="MAPR/NEUFC/NENF-like"/>
</dbReference>
<dbReference type="PANTHER" id="PTHR10281:SF114">
    <property type="entry name" value="AER144CP"/>
    <property type="match status" value="1"/>
</dbReference>
<dbReference type="AlphaFoldDB" id="Q756V7"/>
<keyword evidence="2" id="KW-1133">Transmembrane helix</keyword>
<protein>
    <submittedName>
        <fullName evidence="4">AER144Cp</fullName>
    </submittedName>
</protein>
<reference evidence="4 5" key="1">
    <citation type="journal article" date="2004" name="Science">
        <title>The Ashbya gossypii genome as a tool for mapping the ancient Saccharomyces cerevisiae genome.</title>
        <authorList>
            <person name="Dietrich F.S."/>
            <person name="Voegeli S."/>
            <person name="Brachat S."/>
            <person name="Lerch A."/>
            <person name="Gates K."/>
            <person name="Steiner S."/>
            <person name="Mohr C."/>
            <person name="Pohlmann R."/>
            <person name="Luedi P."/>
            <person name="Choi S."/>
            <person name="Wing R.A."/>
            <person name="Flavier A."/>
            <person name="Gaffney T.D."/>
            <person name="Philippsen P."/>
        </authorList>
    </citation>
    <scope>NUCLEOTIDE SEQUENCE [LARGE SCALE GENOMIC DNA]</scope>
    <source>
        <strain evidence="5">ATCC 10895 / CBS 109.51 / FGSC 9923 / NRRL Y-1056</strain>
    </source>
</reference>
<dbReference type="KEGG" id="ago:AGOS_AER144C"/>
<dbReference type="InParanoid" id="Q756V7"/>
<dbReference type="GeneID" id="4621209"/>
<evidence type="ECO:0000256" key="2">
    <source>
        <dbReference type="SAM" id="Phobius"/>
    </source>
</evidence>
<evidence type="ECO:0000313" key="4">
    <source>
        <dbReference type="EMBL" id="AAS52827.1"/>
    </source>
</evidence>
<dbReference type="GO" id="GO:0016020">
    <property type="term" value="C:membrane"/>
    <property type="evidence" value="ECO:0000318"/>
    <property type="project" value="GO_Central"/>
</dbReference>
<evidence type="ECO:0000313" key="5">
    <source>
        <dbReference type="Proteomes" id="UP000000591"/>
    </source>
</evidence>
<dbReference type="HOGENOM" id="CLU_070889_2_1_1"/>
<dbReference type="InterPro" id="IPR036400">
    <property type="entry name" value="Cyt_B5-like_heme/steroid_sf"/>
</dbReference>
<dbReference type="RefSeq" id="NP_985003.1">
    <property type="nucleotide sequence ID" value="NM_210357.1"/>
</dbReference>
<accession>Q756V7</accession>
<dbReference type="eggNOG" id="KOG1110">
    <property type="taxonomic scope" value="Eukaryota"/>
</dbReference>
<dbReference type="Gene3D" id="3.10.120.10">
    <property type="entry name" value="Cytochrome b5-like heme/steroid binding domain"/>
    <property type="match status" value="1"/>
</dbReference>
<dbReference type="Proteomes" id="UP000000591">
    <property type="component" value="Chromosome V"/>
</dbReference>
<keyword evidence="5" id="KW-1185">Reference proteome</keyword>
<reference evidence="5" key="2">
    <citation type="journal article" date="2013" name="G3 (Bethesda)">
        <title>Genomes of Ashbya fungi isolated from insects reveal four mating-type loci, numerous translocations, lack of transposons, and distinct gene duplications.</title>
        <authorList>
            <person name="Dietrich F.S."/>
            <person name="Voegeli S."/>
            <person name="Kuo S."/>
            <person name="Philippsen P."/>
        </authorList>
    </citation>
    <scope>GENOME REANNOTATION</scope>
    <source>
        <strain evidence="5">ATCC 10895 / CBS 109.51 / FGSC 9923 / NRRL Y-1056</strain>
    </source>
</reference>
<organism evidence="4 5">
    <name type="scientific">Eremothecium gossypii (strain ATCC 10895 / CBS 109.51 / FGSC 9923 / NRRL Y-1056)</name>
    <name type="common">Yeast</name>
    <name type="synonym">Ashbya gossypii</name>
    <dbReference type="NCBI Taxonomy" id="284811"/>
    <lineage>
        <taxon>Eukaryota</taxon>
        <taxon>Fungi</taxon>
        <taxon>Dikarya</taxon>
        <taxon>Ascomycota</taxon>
        <taxon>Saccharomycotina</taxon>
        <taxon>Saccharomycetes</taxon>
        <taxon>Saccharomycetales</taxon>
        <taxon>Saccharomycetaceae</taxon>
        <taxon>Eremothecium</taxon>
    </lineage>
</organism>
<proteinExistence type="inferred from homology"/>
<name>Q756V7_EREGS</name>
<evidence type="ECO:0000256" key="1">
    <source>
        <dbReference type="ARBA" id="ARBA00038357"/>
    </source>
</evidence>
<sequence>MSDKGAGVRNGHARFGVLDVVRMAIGAGIGLWLLAKAGAWMGLQPRVSRDRGADLQPSQYWAEHGMEIPHVFTATELSQYSAGTGGTRPVLLAVLGHVYEVTRAPRLYGTKGPYRRFTGRDCSNLFGYAMWELGAMRAAACSSNVSNTTEVQLQRIRGWQRFYQERYPYVGVLV</sequence>
<keyword evidence="2" id="KW-0472">Membrane</keyword>
<evidence type="ECO:0000259" key="3">
    <source>
        <dbReference type="SMART" id="SM01117"/>
    </source>
</evidence>
<dbReference type="OrthoDB" id="10257697at2759"/>
<dbReference type="EMBL" id="AE016818">
    <property type="protein sequence ID" value="AAS52827.1"/>
    <property type="molecule type" value="Genomic_DNA"/>
</dbReference>
<dbReference type="SMART" id="SM01117">
    <property type="entry name" value="Cyt-b5"/>
    <property type="match status" value="1"/>
</dbReference>
<dbReference type="GO" id="GO:0012505">
    <property type="term" value="C:endomembrane system"/>
    <property type="evidence" value="ECO:0000318"/>
    <property type="project" value="GO_Central"/>
</dbReference>
<feature type="domain" description="Cytochrome b5 heme-binding" evidence="3">
    <location>
        <begin position="72"/>
        <end position="174"/>
    </location>
</feature>
<keyword evidence="2" id="KW-0812">Transmembrane</keyword>
<dbReference type="SUPFAM" id="SSF55856">
    <property type="entry name" value="Cytochrome b5-like heme/steroid binding domain"/>
    <property type="match status" value="1"/>
</dbReference>
<gene>
    <name evidence="4" type="ORF">AGOS_AER144C</name>
</gene>
<comment type="similarity">
    <text evidence="1">Belongs to the cytochrome b5 family. MAPR subfamily.</text>
</comment>
<dbReference type="PANTHER" id="PTHR10281">
    <property type="entry name" value="MEMBRANE-ASSOCIATED PROGESTERONE RECEPTOR COMPONENT-RELATED"/>
    <property type="match status" value="1"/>
</dbReference>
<feature type="transmembrane region" description="Helical" evidence="2">
    <location>
        <begin position="20"/>
        <end position="43"/>
    </location>
</feature>